<dbReference type="PANTHER" id="PTHR12147">
    <property type="entry name" value="METALLOPEPTIDASE M28 FAMILY MEMBER"/>
    <property type="match status" value="1"/>
</dbReference>
<dbReference type="InterPro" id="IPR007484">
    <property type="entry name" value="Peptidase_M28"/>
</dbReference>
<dbReference type="Gene3D" id="3.40.630.10">
    <property type="entry name" value="Zn peptidases"/>
    <property type="match status" value="1"/>
</dbReference>
<dbReference type="SUPFAM" id="SSF53187">
    <property type="entry name" value="Zn-dependent exopeptidases"/>
    <property type="match status" value="1"/>
</dbReference>
<feature type="domain" description="Peptidase M28" evidence="1">
    <location>
        <begin position="81"/>
        <end position="243"/>
    </location>
</feature>
<reference evidence="2" key="1">
    <citation type="submission" date="2018-06" db="EMBL/GenBank/DDBJ databases">
        <authorList>
            <person name="Zhirakovskaya E."/>
        </authorList>
    </citation>
    <scope>NUCLEOTIDE SEQUENCE</scope>
</reference>
<evidence type="ECO:0000313" key="2">
    <source>
        <dbReference type="EMBL" id="VAW09681.1"/>
    </source>
</evidence>
<dbReference type="GO" id="GO:0008235">
    <property type="term" value="F:metalloexopeptidase activity"/>
    <property type="evidence" value="ECO:0007669"/>
    <property type="project" value="InterPro"/>
</dbReference>
<dbReference type="EMBL" id="UOEK01000633">
    <property type="protein sequence ID" value="VAW09681.1"/>
    <property type="molecule type" value="Genomic_DNA"/>
</dbReference>
<dbReference type="Pfam" id="PF04389">
    <property type="entry name" value="Peptidase_M28"/>
    <property type="match status" value="1"/>
</dbReference>
<dbReference type="GO" id="GO:0006508">
    <property type="term" value="P:proteolysis"/>
    <property type="evidence" value="ECO:0007669"/>
    <property type="project" value="InterPro"/>
</dbReference>
<name>A0A3B0STJ8_9ZZZZ</name>
<dbReference type="PANTHER" id="PTHR12147:SF26">
    <property type="entry name" value="PEPTIDASE M28 DOMAIN-CONTAINING PROTEIN"/>
    <property type="match status" value="1"/>
</dbReference>
<evidence type="ECO:0000259" key="1">
    <source>
        <dbReference type="Pfam" id="PF04389"/>
    </source>
</evidence>
<organism evidence="2">
    <name type="scientific">hydrothermal vent metagenome</name>
    <dbReference type="NCBI Taxonomy" id="652676"/>
    <lineage>
        <taxon>unclassified sequences</taxon>
        <taxon>metagenomes</taxon>
        <taxon>ecological metagenomes</taxon>
    </lineage>
</organism>
<proteinExistence type="predicted"/>
<dbReference type="AlphaFoldDB" id="A0A3B0STJ8"/>
<protein>
    <recommendedName>
        <fullName evidence="1">Peptidase M28 domain-containing protein</fullName>
    </recommendedName>
</protein>
<accession>A0A3B0STJ8</accession>
<gene>
    <name evidence="2" type="ORF">MNBD_ACTINO02-181</name>
</gene>
<dbReference type="InterPro" id="IPR045175">
    <property type="entry name" value="M28_fam"/>
</dbReference>
<feature type="non-terminal residue" evidence="2">
    <location>
        <position position="1"/>
    </location>
</feature>
<sequence>TTTVPPLDVTDDAAMRRMLDDLEVLLVNGPREGGTEAEKSAAAFIRATLTSLGLTVQAESVPLPGGATSENLWVTFGDGPVEVLIGGHYDTVRTSPGADDNGSGVVGLLELARRLNRKPTTGATVTVVFFGAEERTFGMSSDDHHYGSRLRGATLAEAGELPDWMISFDMVGSTHPIAGVSLTGTDRAAVDMLVAAGASVDMEVERLERGEISDHATFAKLGVPSVFVWRPGNPEYHTDADDVVDGPTLVENLVLIQAALESLSG</sequence>